<name>A0A0B7FRG3_THACB</name>
<evidence type="ECO:0000313" key="1">
    <source>
        <dbReference type="EMBL" id="CEL58823.1"/>
    </source>
</evidence>
<sequence>MPPGLAAHPSSLGGPAPVAPRLGVPPLPPPSYRPPVSVVSLLDFVDYARSRPKAKYGLFGAMQFQSNARDPLCFNLLDLLQPLTTPSCKILHRRQVMI</sequence>
<proteinExistence type="predicted"/>
<dbReference type="AlphaFoldDB" id="A0A0B7FRG3"/>
<gene>
    <name evidence="1" type="ORF">RSOLAG1IB_08852</name>
</gene>
<dbReference type="Proteomes" id="UP000059188">
    <property type="component" value="Unassembled WGS sequence"/>
</dbReference>
<accession>A0A0B7FRG3</accession>
<protein>
    <submittedName>
        <fullName evidence="1">Uncharacterized protein</fullName>
    </submittedName>
</protein>
<organism evidence="1 2">
    <name type="scientific">Thanatephorus cucumeris (strain AG1-IB / isolate 7/3/14)</name>
    <name type="common">Lettuce bottom rot fungus</name>
    <name type="synonym">Rhizoctonia solani</name>
    <dbReference type="NCBI Taxonomy" id="1108050"/>
    <lineage>
        <taxon>Eukaryota</taxon>
        <taxon>Fungi</taxon>
        <taxon>Dikarya</taxon>
        <taxon>Basidiomycota</taxon>
        <taxon>Agaricomycotina</taxon>
        <taxon>Agaricomycetes</taxon>
        <taxon>Cantharellales</taxon>
        <taxon>Ceratobasidiaceae</taxon>
        <taxon>Rhizoctonia</taxon>
        <taxon>Rhizoctonia solani AG-1</taxon>
    </lineage>
</organism>
<evidence type="ECO:0000313" key="2">
    <source>
        <dbReference type="Proteomes" id="UP000059188"/>
    </source>
</evidence>
<keyword evidence="2" id="KW-1185">Reference proteome</keyword>
<reference evidence="1 2" key="1">
    <citation type="submission" date="2014-11" db="EMBL/GenBank/DDBJ databases">
        <authorList>
            <person name="Wibberg Daniel"/>
        </authorList>
    </citation>
    <scope>NUCLEOTIDE SEQUENCE [LARGE SCALE GENOMIC DNA]</scope>
    <source>
        <strain evidence="1">Rhizoctonia solani AG1-IB 7/3/14</strain>
    </source>
</reference>
<dbReference type="EMBL" id="LN679134">
    <property type="protein sequence ID" value="CEL58823.1"/>
    <property type="molecule type" value="Genomic_DNA"/>
</dbReference>